<dbReference type="GO" id="GO:0019646">
    <property type="term" value="P:aerobic electron transport chain"/>
    <property type="evidence" value="ECO:0007669"/>
    <property type="project" value="TreeGrafter"/>
</dbReference>
<gene>
    <name evidence="8" type="primary">appB_3</name>
    <name evidence="8" type="ORF">NCTC13148_05841</name>
</gene>
<dbReference type="AlphaFoldDB" id="A0A377F7F0"/>
<feature type="transmembrane region" description="Helical" evidence="7">
    <location>
        <begin position="72"/>
        <end position="93"/>
    </location>
</feature>
<evidence type="ECO:0000313" key="8">
    <source>
        <dbReference type="EMBL" id="STN25438.1"/>
    </source>
</evidence>
<evidence type="ECO:0000313" key="9">
    <source>
        <dbReference type="Proteomes" id="UP000254255"/>
    </source>
</evidence>
<keyword evidence="3" id="KW-1003">Cell membrane</keyword>
<organism evidence="8 9">
    <name type="scientific">Escherichia coli</name>
    <dbReference type="NCBI Taxonomy" id="562"/>
    <lineage>
        <taxon>Bacteria</taxon>
        <taxon>Pseudomonadati</taxon>
        <taxon>Pseudomonadota</taxon>
        <taxon>Gammaproteobacteria</taxon>
        <taxon>Enterobacterales</taxon>
        <taxon>Enterobacteriaceae</taxon>
        <taxon>Escherichia</taxon>
    </lineage>
</organism>
<evidence type="ECO:0000256" key="1">
    <source>
        <dbReference type="ARBA" id="ARBA00004651"/>
    </source>
</evidence>
<dbReference type="PANTHER" id="PTHR43141">
    <property type="entry name" value="CYTOCHROME BD2 SUBUNIT II"/>
    <property type="match status" value="1"/>
</dbReference>
<evidence type="ECO:0000256" key="4">
    <source>
        <dbReference type="ARBA" id="ARBA00022692"/>
    </source>
</evidence>
<dbReference type="EMBL" id="UGET01000006">
    <property type="protein sequence ID" value="STN25438.1"/>
    <property type="molecule type" value="Genomic_DNA"/>
</dbReference>
<proteinExistence type="inferred from homology"/>
<name>A0A377F7F0_ECOLX</name>
<dbReference type="NCBIfam" id="TIGR00203">
    <property type="entry name" value="cydB"/>
    <property type="match status" value="1"/>
</dbReference>
<comment type="subcellular location">
    <subcellularLocation>
        <location evidence="1">Cell membrane</location>
        <topology evidence="1">Multi-pass membrane protein</topology>
    </subcellularLocation>
</comment>
<dbReference type="GO" id="GO:0016682">
    <property type="term" value="F:oxidoreductase activity, acting on diphenols and related substances as donors, oxygen as acceptor"/>
    <property type="evidence" value="ECO:0007669"/>
    <property type="project" value="TreeGrafter"/>
</dbReference>
<evidence type="ECO:0000256" key="5">
    <source>
        <dbReference type="ARBA" id="ARBA00022989"/>
    </source>
</evidence>
<comment type="similarity">
    <text evidence="2">Belongs to the cytochrome ubiquinol oxidase subunit 2 family.</text>
</comment>
<reference evidence="8 9" key="1">
    <citation type="submission" date="2018-06" db="EMBL/GenBank/DDBJ databases">
        <authorList>
            <consortium name="Pathogen Informatics"/>
            <person name="Doyle S."/>
        </authorList>
    </citation>
    <scope>NUCLEOTIDE SEQUENCE [LARGE SCALE GENOMIC DNA]</scope>
    <source>
        <strain evidence="8 9">NCTC13148</strain>
    </source>
</reference>
<keyword evidence="5 7" id="KW-1133">Transmembrane helix</keyword>
<keyword evidence="6 7" id="KW-0472">Membrane</keyword>
<dbReference type="GO" id="GO:0070069">
    <property type="term" value="C:cytochrome complex"/>
    <property type="evidence" value="ECO:0007669"/>
    <property type="project" value="TreeGrafter"/>
</dbReference>
<evidence type="ECO:0000256" key="2">
    <source>
        <dbReference type="ARBA" id="ARBA00007543"/>
    </source>
</evidence>
<evidence type="ECO:0000256" key="3">
    <source>
        <dbReference type="ARBA" id="ARBA00022475"/>
    </source>
</evidence>
<keyword evidence="8" id="KW-0560">Oxidoreductase</keyword>
<evidence type="ECO:0000256" key="7">
    <source>
        <dbReference type="SAM" id="Phobius"/>
    </source>
</evidence>
<dbReference type="Pfam" id="PF02322">
    <property type="entry name" value="Cyt_bd_oxida_II"/>
    <property type="match status" value="1"/>
</dbReference>
<dbReference type="InterPro" id="IPR003317">
    <property type="entry name" value="Cyt-d_oxidase_su2"/>
</dbReference>
<protein>
    <submittedName>
        <fullName evidence="8">Cytochrome bd-II oxidase subunit 2</fullName>
        <ecNumber evidence="8">1.10.3.-</ecNumber>
    </submittedName>
</protein>
<sequence>MILVLCSLFFRPLAFDYRGKIADARWRKMWDAGLVIGSLVPPVVFGIAFGNLLLGVPFAFTPQLRVEYLGTFWQLLTPFPLLCGLLSLGMVILQGGVWLQLKLLVRFICVHSWRPNALHYW</sequence>
<dbReference type="Proteomes" id="UP000254255">
    <property type="component" value="Unassembled WGS sequence"/>
</dbReference>
<dbReference type="GO" id="GO:0009055">
    <property type="term" value="F:electron transfer activity"/>
    <property type="evidence" value="ECO:0007669"/>
    <property type="project" value="TreeGrafter"/>
</dbReference>
<dbReference type="EC" id="1.10.3.-" evidence="8"/>
<dbReference type="PANTHER" id="PTHR43141:SF1">
    <property type="entry name" value="CYTOCHROME BD-II UBIQUINOL OXIDASE SUBUNIT 2"/>
    <property type="match status" value="1"/>
</dbReference>
<evidence type="ECO:0000256" key="6">
    <source>
        <dbReference type="ARBA" id="ARBA00023136"/>
    </source>
</evidence>
<keyword evidence="4 7" id="KW-0812">Transmembrane</keyword>
<feature type="transmembrane region" description="Helical" evidence="7">
    <location>
        <begin position="38"/>
        <end position="60"/>
    </location>
</feature>
<accession>A0A377F7F0</accession>
<dbReference type="GO" id="GO:0005886">
    <property type="term" value="C:plasma membrane"/>
    <property type="evidence" value="ECO:0007669"/>
    <property type="project" value="UniProtKB-SubCell"/>
</dbReference>